<dbReference type="InterPro" id="IPR036876">
    <property type="entry name" value="UVR_dom_sf"/>
</dbReference>
<dbReference type="Pfam" id="PF12344">
    <property type="entry name" value="UvrB"/>
    <property type="match status" value="1"/>
</dbReference>
<comment type="domain">
    <text evidence="12">The beta-hairpin motif is involved in DNA binding.</text>
</comment>
<dbReference type="Proteomes" id="UP000000387">
    <property type="component" value="Chromosome"/>
</dbReference>
<dbReference type="AlphaFoldDB" id="E3H1Y4"/>
<accession>E3H1Y4</accession>
<name>E3H1Y4_ROTDC</name>
<comment type="function">
    <text evidence="12">The UvrABC repair system catalyzes the recognition and processing of DNA lesions. A damage recognition complex composed of 2 UvrA and 2 UvrB subunits scans DNA for abnormalities. Upon binding of the UvrA(2)B(2) complex to a putative damaged site, the DNA wraps around one UvrB monomer. DNA wrap is dependent on ATP binding by UvrB and probably causes local melting of the DNA helix, facilitating insertion of UvrB beta-hairpin between the DNA strands. Then UvrB probes one DNA strand for the presence of a lesion. If a lesion is found the UvrA subunits dissociate and the UvrB-DNA preincision complex is formed. This complex is subsequently bound by UvrC and the second UvrB is released. If no lesion is found, the DNA wraps around the other UvrB subunit that will check the other stand for damage.</text>
</comment>
<comment type="subunit">
    <text evidence="10 12 13">Forms a heterotetramer with UvrA during the search for lesions. Interacts with UvrC in an incision complex.</text>
</comment>
<evidence type="ECO:0000256" key="9">
    <source>
        <dbReference type="ARBA" id="ARBA00023204"/>
    </source>
</evidence>
<comment type="subcellular location">
    <subcellularLocation>
        <location evidence="1 12 13">Cytoplasm</location>
    </subcellularLocation>
</comment>
<evidence type="ECO:0000256" key="8">
    <source>
        <dbReference type="ARBA" id="ARBA00022881"/>
    </source>
</evidence>
<evidence type="ECO:0000256" key="5">
    <source>
        <dbReference type="ARBA" id="ARBA00022763"/>
    </source>
</evidence>
<dbReference type="SUPFAM" id="SSF52540">
    <property type="entry name" value="P-loop containing nucleoside triphosphate hydrolases"/>
    <property type="match status" value="2"/>
</dbReference>
<comment type="similarity">
    <text evidence="2 12 13">Belongs to the UvrB family.</text>
</comment>
<evidence type="ECO:0000256" key="15">
    <source>
        <dbReference type="SAM" id="MobiDB-lite"/>
    </source>
</evidence>
<dbReference type="NCBIfam" id="TIGR00631">
    <property type="entry name" value="uvrb"/>
    <property type="match status" value="1"/>
</dbReference>
<dbReference type="SMART" id="SM00490">
    <property type="entry name" value="HELICc"/>
    <property type="match status" value="1"/>
</dbReference>
<evidence type="ECO:0000256" key="6">
    <source>
        <dbReference type="ARBA" id="ARBA00022769"/>
    </source>
</evidence>
<evidence type="ECO:0000313" key="19">
    <source>
        <dbReference type="EMBL" id="ADP41294.1"/>
    </source>
</evidence>
<feature type="region of interest" description="Disordered" evidence="15">
    <location>
        <begin position="622"/>
        <end position="648"/>
    </location>
</feature>
<dbReference type="SUPFAM" id="SSF46600">
    <property type="entry name" value="C-terminal UvrC-binding domain of UvrB"/>
    <property type="match status" value="1"/>
</dbReference>
<evidence type="ECO:0000259" key="16">
    <source>
        <dbReference type="PROSITE" id="PS50151"/>
    </source>
</evidence>
<dbReference type="Gene3D" id="3.40.50.300">
    <property type="entry name" value="P-loop containing nucleotide triphosphate hydrolases"/>
    <property type="match status" value="3"/>
</dbReference>
<keyword evidence="3 12" id="KW-0963">Cytoplasm</keyword>
<keyword evidence="7 12" id="KW-0067">ATP-binding</keyword>
<sequence>MSLAPEIKRVVAPFEVVSPYQPAGDQPKAIVELTERVENGEKDIVLMGATGTGKSATAAWLVESVQRPTLVMVQNKTLAAQLANELRELLPNNAVEYFVSYYDYYQPEAYVPQTDTFIEKDSSINEEVERLRHSATNSLLTRRDVVVVSTVSCIYGLGTPEEYVEQMVTLERGDEIDRDDLLRQFVNMQYARNDMDFHRGTFRVRGDTVEIIPMYEEHAIRIEFFGDEIEAIYTLHPLTGEVIREEDEMYVFPASHYVAGPERMARAIASIEDELQERLQTLESQGKLLEAQRLRMRTTYDLEMMEQMGFTSGIENYSRHIDGRSAGSAPHCLLDYFPDDFLLIIDESHVTVPQIGAMYEGDMSRKRTLVEHGFRLPSAMDNRPLKWDEFLERIGQTIYLSATPGKYELSQADGYVEQIIRPTGLVDPEIIVKPTKGQIDDLLEQIQERTERDERVLVTTLTKRMAEDLTEYLVQHGVRVQYLHSDVDTLKRVELLRELRMGTFDVLVGINLLREGLDLPEVSLVAILDADKEGFLRSTTSLIQTIGRAARNVSGQVHMYADTVTDSMRTAIDETNRRREIQQAYNREHGIDPQPLRKKIADITDVLAREEEDTHELLQLRKSGKKGSRTVEAGAKTGSSTSSKIAASTPESDALLAKAQDRVRADGLAAEPAEDLLELIEQLSEQMRLAAENLQFELAARLRDELTDLKKEFRQMREAGHA</sequence>
<dbReference type="GO" id="GO:0016887">
    <property type="term" value="F:ATP hydrolysis activity"/>
    <property type="evidence" value="ECO:0007669"/>
    <property type="project" value="InterPro"/>
</dbReference>
<feature type="coiled-coil region" evidence="14">
    <location>
        <begin position="673"/>
        <end position="719"/>
    </location>
</feature>
<dbReference type="CDD" id="cd18790">
    <property type="entry name" value="SF2_C_UvrB"/>
    <property type="match status" value="1"/>
</dbReference>
<feature type="short sequence motif" description="Beta-hairpin" evidence="12">
    <location>
        <begin position="101"/>
        <end position="124"/>
    </location>
</feature>
<dbReference type="InterPro" id="IPR014001">
    <property type="entry name" value="Helicase_ATP-bd"/>
</dbReference>
<dbReference type="InterPro" id="IPR001650">
    <property type="entry name" value="Helicase_C-like"/>
</dbReference>
<dbReference type="Pfam" id="PF04851">
    <property type="entry name" value="ResIII"/>
    <property type="match status" value="1"/>
</dbReference>
<dbReference type="Gene3D" id="4.10.860.10">
    <property type="entry name" value="UVR domain"/>
    <property type="match status" value="1"/>
</dbReference>
<evidence type="ECO:0000256" key="3">
    <source>
        <dbReference type="ARBA" id="ARBA00022490"/>
    </source>
</evidence>
<feature type="domain" description="Helicase C-terminal" evidence="18">
    <location>
        <begin position="438"/>
        <end position="604"/>
    </location>
</feature>
<dbReference type="Pfam" id="PF17757">
    <property type="entry name" value="UvrB_inter"/>
    <property type="match status" value="1"/>
</dbReference>
<keyword evidence="4 12" id="KW-0547">Nucleotide-binding</keyword>
<reference evidence="20" key="1">
    <citation type="submission" date="2010-10" db="EMBL/GenBank/DDBJ databases">
        <title>The complete genome of Rothia dentocariosa ATCC 17931.</title>
        <authorList>
            <person name="Muzny D."/>
            <person name="Qin X."/>
            <person name="Buhay C."/>
            <person name="Dugan-Rocha S."/>
            <person name="Ding Y."/>
            <person name="Chen G."/>
            <person name="Hawes A."/>
            <person name="Holder M."/>
            <person name="Jhangiani S."/>
            <person name="Johnson A."/>
            <person name="Khan Z."/>
            <person name="Li Z."/>
            <person name="Liu W."/>
            <person name="Liu X."/>
            <person name="Perez L."/>
            <person name="Shen H."/>
            <person name="Wang Q."/>
            <person name="Watt J."/>
            <person name="Xi L."/>
            <person name="Xin Y."/>
            <person name="Zhou J."/>
            <person name="Deng J."/>
            <person name="Jiang H."/>
            <person name="Liu Y."/>
            <person name="Qu J."/>
            <person name="Song X.-Z."/>
            <person name="Zhang L."/>
            <person name="Villasana D."/>
            <person name="Johnson A."/>
            <person name="Liu J."/>
            <person name="Liyanage D."/>
            <person name="Lorensuhewa L."/>
            <person name="Robinson T."/>
            <person name="Song A."/>
            <person name="Song B.-B."/>
            <person name="Dinh H."/>
            <person name="Thornton R."/>
            <person name="Coyle M."/>
            <person name="Francisco L."/>
            <person name="Jackson L."/>
            <person name="Javaid M."/>
            <person name="Korchina V."/>
            <person name="Kovar C."/>
            <person name="Mata R."/>
            <person name="Mathew T."/>
            <person name="Ngo R."/>
            <person name="Nguyen L."/>
            <person name="Nguyen N."/>
            <person name="Okwuonu G."/>
            <person name="Ongeri F."/>
            <person name="Pham C."/>
            <person name="Simmons D."/>
            <person name="Wilczek-Boney K."/>
            <person name="Hale W."/>
            <person name="Jakkamsetti A."/>
            <person name="Pham P."/>
            <person name="Ruth R."/>
            <person name="San Lucas F."/>
            <person name="Warren J."/>
            <person name="Zhang J."/>
            <person name="Zhao Z."/>
            <person name="Zhou C."/>
            <person name="Zhu D."/>
            <person name="Lee S."/>
            <person name="Bess C."/>
            <person name="Blankenburg K."/>
            <person name="Forbes L."/>
            <person name="Fu Q."/>
            <person name="Gubbala S."/>
            <person name="Hirani K."/>
            <person name="Jayaseelan J.C."/>
            <person name="Lara F."/>
            <person name="Munidasa M."/>
            <person name="Palculict T."/>
            <person name="Patil S."/>
            <person name="Pu L.-L."/>
            <person name="Saada N."/>
            <person name="Tang L."/>
            <person name="Weissenberger G."/>
            <person name="Zhu Y."/>
            <person name="Hemphill L."/>
            <person name="Shang Y."/>
            <person name="Youmans B."/>
            <person name="Ayvaz T."/>
            <person name="Ross M."/>
            <person name="Santibanez J."/>
            <person name="Aqrawi P."/>
            <person name="Gross S."/>
            <person name="Joshi V."/>
            <person name="Fowler G."/>
            <person name="Nazareth L."/>
            <person name="Reid J."/>
            <person name="Worley K."/>
            <person name="Petrosino J."/>
            <person name="Highlander S."/>
            <person name="Gibbs R."/>
        </authorList>
    </citation>
    <scope>NUCLEOTIDE SEQUENCE [LARGE SCALE GENOMIC DNA]</scope>
    <source>
        <strain evidence="20">ATCC 17931 / CDC X599 / XDIA</strain>
    </source>
</reference>
<keyword evidence="19" id="KW-0378">Hydrolase</keyword>
<dbReference type="GO" id="GO:0003677">
    <property type="term" value="F:DNA binding"/>
    <property type="evidence" value="ECO:0007669"/>
    <property type="project" value="UniProtKB-UniRule"/>
</dbReference>
<dbReference type="PANTHER" id="PTHR24029">
    <property type="entry name" value="UVRABC SYSTEM PROTEIN B"/>
    <property type="match status" value="1"/>
</dbReference>
<proteinExistence type="inferred from homology"/>
<dbReference type="Pfam" id="PF00271">
    <property type="entry name" value="Helicase_C"/>
    <property type="match status" value="1"/>
</dbReference>
<dbReference type="eggNOG" id="COG0556">
    <property type="taxonomic scope" value="Bacteria"/>
</dbReference>
<feature type="coiled-coil region" evidence="14">
    <location>
        <begin position="265"/>
        <end position="292"/>
    </location>
</feature>
<evidence type="ECO:0000256" key="7">
    <source>
        <dbReference type="ARBA" id="ARBA00022840"/>
    </source>
</evidence>
<dbReference type="PROSITE" id="PS51192">
    <property type="entry name" value="HELICASE_ATP_BIND_1"/>
    <property type="match status" value="1"/>
</dbReference>
<dbReference type="PANTHER" id="PTHR24029:SF0">
    <property type="entry name" value="UVRABC SYSTEM PROTEIN B"/>
    <property type="match status" value="1"/>
</dbReference>
<feature type="binding site" evidence="12">
    <location>
        <begin position="48"/>
        <end position="55"/>
    </location>
    <ligand>
        <name>ATP</name>
        <dbReference type="ChEBI" id="CHEBI:30616"/>
    </ligand>
</feature>
<dbReference type="GeneID" id="29743897"/>
<dbReference type="HAMAP" id="MF_00204">
    <property type="entry name" value="UvrB"/>
    <property type="match status" value="1"/>
</dbReference>
<dbReference type="Pfam" id="PF02151">
    <property type="entry name" value="UVR"/>
    <property type="match status" value="1"/>
</dbReference>
<dbReference type="NCBIfam" id="NF003673">
    <property type="entry name" value="PRK05298.1"/>
    <property type="match status" value="1"/>
</dbReference>
<dbReference type="InterPro" id="IPR024759">
    <property type="entry name" value="UvrB_YAD/RRR_dom"/>
</dbReference>
<dbReference type="EMBL" id="CP002280">
    <property type="protein sequence ID" value="ADP41294.1"/>
    <property type="molecule type" value="Genomic_DNA"/>
</dbReference>
<dbReference type="InterPro" id="IPR027417">
    <property type="entry name" value="P-loop_NTPase"/>
</dbReference>
<dbReference type="InterPro" id="IPR006935">
    <property type="entry name" value="Helicase/UvrB_N"/>
</dbReference>
<evidence type="ECO:0000256" key="1">
    <source>
        <dbReference type="ARBA" id="ARBA00004496"/>
    </source>
</evidence>
<organism evidence="19 20">
    <name type="scientific">Rothia dentocariosa (strain ATCC 17931 / CDC X599 / XDIA)</name>
    <dbReference type="NCBI Taxonomy" id="762948"/>
    <lineage>
        <taxon>Bacteria</taxon>
        <taxon>Bacillati</taxon>
        <taxon>Actinomycetota</taxon>
        <taxon>Actinomycetes</taxon>
        <taxon>Micrococcales</taxon>
        <taxon>Micrococcaceae</taxon>
        <taxon>Rothia</taxon>
    </lineage>
</organism>
<dbReference type="GO" id="GO:0006289">
    <property type="term" value="P:nucleotide-excision repair"/>
    <property type="evidence" value="ECO:0007669"/>
    <property type="project" value="UniProtKB-UniRule"/>
</dbReference>
<evidence type="ECO:0000256" key="13">
    <source>
        <dbReference type="RuleBase" id="RU003587"/>
    </source>
</evidence>
<dbReference type="RefSeq" id="WP_013398987.1">
    <property type="nucleotide sequence ID" value="NC_014643.1"/>
</dbReference>
<evidence type="ECO:0000259" key="18">
    <source>
        <dbReference type="PROSITE" id="PS51194"/>
    </source>
</evidence>
<evidence type="ECO:0000256" key="2">
    <source>
        <dbReference type="ARBA" id="ARBA00008533"/>
    </source>
</evidence>
<dbReference type="CDD" id="cd17916">
    <property type="entry name" value="DEXHc_UvrB"/>
    <property type="match status" value="1"/>
</dbReference>
<dbReference type="PROSITE" id="PS50151">
    <property type="entry name" value="UVR"/>
    <property type="match status" value="1"/>
</dbReference>
<dbReference type="KEGG" id="rdn:HMPREF0733_11837"/>
<feature type="compositionally biased region" description="Polar residues" evidence="15">
    <location>
        <begin position="637"/>
        <end position="648"/>
    </location>
</feature>
<evidence type="ECO:0000256" key="14">
    <source>
        <dbReference type="SAM" id="Coils"/>
    </source>
</evidence>
<evidence type="ECO:0000256" key="11">
    <source>
        <dbReference type="ARBA" id="ARBA00029504"/>
    </source>
</evidence>
<dbReference type="InterPro" id="IPR001943">
    <property type="entry name" value="UVR_dom"/>
</dbReference>
<evidence type="ECO:0000256" key="10">
    <source>
        <dbReference type="ARBA" id="ARBA00026033"/>
    </source>
</evidence>
<evidence type="ECO:0000259" key="17">
    <source>
        <dbReference type="PROSITE" id="PS51192"/>
    </source>
</evidence>
<dbReference type="GO" id="GO:0005524">
    <property type="term" value="F:ATP binding"/>
    <property type="evidence" value="ECO:0007669"/>
    <property type="project" value="UniProtKB-UniRule"/>
</dbReference>
<dbReference type="HOGENOM" id="CLU_009621_2_1_11"/>
<feature type="domain" description="UVR" evidence="16">
    <location>
        <begin position="677"/>
        <end position="712"/>
    </location>
</feature>
<protein>
    <recommendedName>
        <fullName evidence="11 12">UvrABC system protein B</fullName>
        <shortName evidence="12">Protein UvrB</shortName>
    </recommendedName>
    <alternativeName>
        <fullName evidence="12">Excinuclease ABC subunit B</fullName>
    </alternativeName>
</protein>
<dbReference type="GO" id="GO:0009381">
    <property type="term" value="F:excinuclease ABC activity"/>
    <property type="evidence" value="ECO:0007669"/>
    <property type="project" value="UniProtKB-UniRule"/>
</dbReference>
<dbReference type="GO" id="GO:0009380">
    <property type="term" value="C:excinuclease repair complex"/>
    <property type="evidence" value="ECO:0007669"/>
    <property type="project" value="InterPro"/>
</dbReference>
<keyword evidence="5 12" id="KW-0227">DNA damage</keyword>
<keyword evidence="6 12" id="KW-0228">DNA excision</keyword>
<keyword evidence="9 12" id="KW-0234">DNA repair</keyword>
<dbReference type="PROSITE" id="PS51194">
    <property type="entry name" value="HELICASE_CTER"/>
    <property type="match status" value="1"/>
</dbReference>
<keyword evidence="12 13" id="KW-0742">SOS response</keyword>
<feature type="domain" description="Helicase ATP-binding" evidence="17">
    <location>
        <begin position="35"/>
        <end position="170"/>
    </location>
</feature>
<evidence type="ECO:0000256" key="12">
    <source>
        <dbReference type="HAMAP-Rule" id="MF_00204"/>
    </source>
</evidence>
<evidence type="ECO:0000256" key="4">
    <source>
        <dbReference type="ARBA" id="ARBA00022741"/>
    </source>
</evidence>
<gene>
    <name evidence="12 19" type="primary">uvrB</name>
    <name evidence="19" type="ordered locus">HMPREF0733_11837</name>
</gene>
<keyword evidence="14" id="KW-0175">Coiled coil</keyword>
<keyword evidence="8 12" id="KW-0267">Excision nuclease</keyword>
<dbReference type="InterPro" id="IPR041471">
    <property type="entry name" value="UvrB_inter"/>
</dbReference>
<dbReference type="GO" id="GO:0009432">
    <property type="term" value="P:SOS response"/>
    <property type="evidence" value="ECO:0007669"/>
    <property type="project" value="UniProtKB-UniRule"/>
</dbReference>
<dbReference type="InterPro" id="IPR004807">
    <property type="entry name" value="UvrB"/>
</dbReference>
<evidence type="ECO:0000313" key="20">
    <source>
        <dbReference type="Proteomes" id="UP000000387"/>
    </source>
</evidence>
<dbReference type="GO" id="GO:0005737">
    <property type="term" value="C:cytoplasm"/>
    <property type="evidence" value="ECO:0007669"/>
    <property type="project" value="UniProtKB-SubCell"/>
</dbReference>
<dbReference type="SMART" id="SM00487">
    <property type="entry name" value="DEXDc"/>
    <property type="match status" value="1"/>
</dbReference>